<dbReference type="SUPFAM" id="SSF56112">
    <property type="entry name" value="Protein kinase-like (PK-like)"/>
    <property type="match status" value="1"/>
</dbReference>
<dbReference type="Pfam" id="PF07714">
    <property type="entry name" value="PK_Tyr_Ser-Thr"/>
    <property type="match status" value="1"/>
</dbReference>
<comment type="caution">
    <text evidence="10">The sequence shown here is derived from an EMBL/GenBank/DDBJ whole genome shotgun (WGS) entry which is preliminary data.</text>
</comment>
<dbReference type="InterPro" id="IPR011009">
    <property type="entry name" value="Kinase-like_dom_sf"/>
</dbReference>
<evidence type="ECO:0000313" key="11">
    <source>
        <dbReference type="Proteomes" id="UP001153076"/>
    </source>
</evidence>
<reference evidence="10" key="1">
    <citation type="submission" date="2022-04" db="EMBL/GenBank/DDBJ databases">
        <title>Carnegiea gigantea Genome sequencing and assembly v2.</title>
        <authorList>
            <person name="Copetti D."/>
            <person name="Sanderson M.J."/>
            <person name="Burquez A."/>
            <person name="Wojciechowski M.F."/>
        </authorList>
    </citation>
    <scope>NUCLEOTIDE SEQUENCE</scope>
    <source>
        <strain evidence="10">SGP5-SGP5p</strain>
        <tissue evidence="10">Aerial part</tissue>
    </source>
</reference>
<dbReference type="PROSITE" id="PS00107">
    <property type="entry name" value="PROTEIN_KINASE_ATP"/>
    <property type="match status" value="1"/>
</dbReference>
<name>A0A9Q1JMM8_9CARY</name>
<evidence type="ECO:0000256" key="8">
    <source>
        <dbReference type="SAM" id="MobiDB-lite"/>
    </source>
</evidence>
<dbReference type="OrthoDB" id="4062651at2759"/>
<evidence type="ECO:0000256" key="3">
    <source>
        <dbReference type="ARBA" id="ARBA00022741"/>
    </source>
</evidence>
<evidence type="ECO:0000256" key="2">
    <source>
        <dbReference type="ARBA" id="ARBA00022679"/>
    </source>
</evidence>
<evidence type="ECO:0000313" key="10">
    <source>
        <dbReference type="EMBL" id="KAJ8426651.1"/>
    </source>
</evidence>
<feature type="binding site" evidence="6">
    <location>
        <position position="77"/>
    </location>
    <ligand>
        <name>ATP</name>
        <dbReference type="ChEBI" id="CHEBI:30616"/>
    </ligand>
</feature>
<dbReference type="InterPro" id="IPR008271">
    <property type="entry name" value="Ser/Thr_kinase_AS"/>
</dbReference>
<dbReference type="GO" id="GO:0005524">
    <property type="term" value="F:ATP binding"/>
    <property type="evidence" value="ECO:0007669"/>
    <property type="project" value="UniProtKB-UniRule"/>
</dbReference>
<dbReference type="SMART" id="SM00220">
    <property type="entry name" value="S_TKc"/>
    <property type="match status" value="1"/>
</dbReference>
<keyword evidence="5 6" id="KW-0067">ATP-binding</keyword>
<dbReference type="Gene3D" id="1.10.510.10">
    <property type="entry name" value="Transferase(Phosphotransferase) domain 1"/>
    <property type="match status" value="1"/>
</dbReference>
<proteinExistence type="inferred from homology"/>
<keyword evidence="2" id="KW-0808">Transferase</keyword>
<organism evidence="10 11">
    <name type="scientific">Carnegiea gigantea</name>
    <dbReference type="NCBI Taxonomy" id="171969"/>
    <lineage>
        <taxon>Eukaryota</taxon>
        <taxon>Viridiplantae</taxon>
        <taxon>Streptophyta</taxon>
        <taxon>Embryophyta</taxon>
        <taxon>Tracheophyta</taxon>
        <taxon>Spermatophyta</taxon>
        <taxon>Magnoliopsida</taxon>
        <taxon>eudicotyledons</taxon>
        <taxon>Gunneridae</taxon>
        <taxon>Pentapetalae</taxon>
        <taxon>Caryophyllales</taxon>
        <taxon>Cactineae</taxon>
        <taxon>Cactaceae</taxon>
        <taxon>Cactoideae</taxon>
        <taxon>Echinocereeae</taxon>
        <taxon>Carnegiea</taxon>
    </lineage>
</organism>
<dbReference type="PROSITE" id="PS00108">
    <property type="entry name" value="PROTEIN_KINASE_ST"/>
    <property type="match status" value="1"/>
</dbReference>
<dbReference type="InterPro" id="IPR001245">
    <property type="entry name" value="Ser-Thr/Tyr_kinase_cat_dom"/>
</dbReference>
<evidence type="ECO:0000256" key="5">
    <source>
        <dbReference type="ARBA" id="ARBA00022840"/>
    </source>
</evidence>
<dbReference type="PROSITE" id="PS50011">
    <property type="entry name" value="PROTEIN_KINASE_DOM"/>
    <property type="match status" value="1"/>
</dbReference>
<evidence type="ECO:0000256" key="4">
    <source>
        <dbReference type="ARBA" id="ARBA00022777"/>
    </source>
</evidence>
<dbReference type="PANTHER" id="PTHR47989">
    <property type="entry name" value="OS01G0750732 PROTEIN"/>
    <property type="match status" value="1"/>
</dbReference>
<dbReference type="GO" id="GO:0004674">
    <property type="term" value="F:protein serine/threonine kinase activity"/>
    <property type="evidence" value="ECO:0007669"/>
    <property type="project" value="UniProtKB-KW"/>
</dbReference>
<dbReference type="Gene3D" id="3.30.200.20">
    <property type="entry name" value="Phosphorylase Kinase, domain 1"/>
    <property type="match status" value="1"/>
</dbReference>
<gene>
    <name evidence="10" type="ORF">Cgig2_029835</name>
</gene>
<keyword evidence="4" id="KW-0418">Kinase</keyword>
<protein>
    <recommendedName>
        <fullName evidence="9">Protein kinase domain-containing protein</fullName>
    </recommendedName>
</protein>
<evidence type="ECO:0000256" key="7">
    <source>
        <dbReference type="RuleBase" id="RU000304"/>
    </source>
</evidence>
<accession>A0A9Q1JMM8</accession>
<sequence length="492" mass="54892">MAFLCNSKSSVSLCDPQKMKKKKKNKHYYPIKLRRFSYAELEASTNGFSPRNLLGKGSHGAVFFATLDGGALTAAVKVPISTASSSAENEIEILSKIRSRQIVNLIGYAVDYSRERKLLLVVEYMPNGSLEDLIHTHPKPPAWSDRVRFALEIAKAVRTLHGLNPPVIHRDIKSSNVLIEKASRSRVSDFGLAIMGHVEDIRALSISPAGTLGYLDPCYVTPANLSTKSDVFSFGILLLEIVSGRRAIDVDFSPPSIVEWALPLIQNGEFRGICDRRIRWPRHLPVVRELAFLAARCVRPTAEKRPCMEEVVDCLERIKKRARQINIWNRLRPRVTRVESSWPLDDIDGEEEEEHVSVPRRQSRRSLSGRSRKVSNLTSVERSFAWIGDEMTRGSHQMGRSKSIGCFREVKVGPDGCVSGMVKSRGRVRVKVSTVRLSKSKSMGALHGGNNAIYRGNMMTPEVDELTVIPLLVNSSTNAHMITVTRVGKLLS</sequence>
<evidence type="ECO:0000256" key="6">
    <source>
        <dbReference type="PROSITE-ProRule" id="PRU10141"/>
    </source>
</evidence>
<dbReference type="PANTHER" id="PTHR47989:SF5">
    <property type="entry name" value="PROTEIN KINASE DOMAIN-CONTAINING PROTEIN"/>
    <property type="match status" value="1"/>
</dbReference>
<evidence type="ECO:0000256" key="1">
    <source>
        <dbReference type="ARBA" id="ARBA00022527"/>
    </source>
</evidence>
<dbReference type="Proteomes" id="UP001153076">
    <property type="component" value="Unassembled WGS sequence"/>
</dbReference>
<dbReference type="EMBL" id="JAKOGI010001257">
    <property type="protein sequence ID" value="KAJ8426651.1"/>
    <property type="molecule type" value="Genomic_DNA"/>
</dbReference>
<keyword evidence="11" id="KW-1185">Reference proteome</keyword>
<keyword evidence="1 7" id="KW-0723">Serine/threonine-protein kinase</keyword>
<keyword evidence="3 6" id="KW-0547">Nucleotide-binding</keyword>
<dbReference type="AlphaFoldDB" id="A0A9Q1JMM8"/>
<dbReference type="InterPro" id="IPR017441">
    <property type="entry name" value="Protein_kinase_ATP_BS"/>
</dbReference>
<evidence type="ECO:0000259" key="9">
    <source>
        <dbReference type="PROSITE" id="PS50011"/>
    </source>
</evidence>
<feature type="domain" description="Protein kinase" evidence="9">
    <location>
        <begin position="48"/>
        <end position="318"/>
    </location>
</feature>
<comment type="similarity">
    <text evidence="7">Belongs to the protein kinase superfamily.</text>
</comment>
<dbReference type="InterPro" id="IPR000719">
    <property type="entry name" value="Prot_kinase_dom"/>
</dbReference>
<feature type="region of interest" description="Disordered" evidence="8">
    <location>
        <begin position="349"/>
        <end position="372"/>
    </location>
</feature>